<dbReference type="PANTHER" id="PTHR37534:SF38">
    <property type="entry name" value="ZN(2)-C6 FUNGAL-TYPE DOMAIN-CONTAINING PROTEIN"/>
    <property type="match status" value="1"/>
</dbReference>
<evidence type="ECO:0000313" key="4">
    <source>
        <dbReference type="EMBL" id="KAH7162060.1"/>
    </source>
</evidence>
<evidence type="ECO:0000256" key="2">
    <source>
        <dbReference type="ARBA" id="ARBA00023242"/>
    </source>
</evidence>
<gene>
    <name evidence="4" type="ORF">B0J13DRAFT_517347</name>
</gene>
<evidence type="ECO:0000256" key="3">
    <source>
        <dbReference type="SAM" id="MobiDB-lite"/>
    </source>
</evidence>
<dbReference type="Proteomes" id="UP000717696">
    <property type="component" value="Unassembled WGS sequence"/>
</dbReference>
<sequence length="504" mass="55594">MHGRDQNSTCAGCSTTIGTHRYERYFDLKVVTSQNVDMNIVDTRSGSPFVYGVTQTEPASLMVPNEAPVSSPEPPTSEPRVQQAQSTADSMNNEAEIRPPFTAMAPSFLPDLPPPYRSLLDYFTRVANSFSCNEVVKRDLYATFMPMATQKSHVMASMLSLAAIHRANAGLVQSPKQLALLQTVAVKQLRAKVSESSGYPTEDIMATVLMLCYSDIVAGGDKANSWRLHLEGAASLFARDVSSWTKNSPNSTRRFIARCFISLVALANVSGQPPREVVSNQALQMLDIGSHEFIDEFTAYSSELVDIFVQIGALIKNGCQISYQTGSRYSIHSHFESTRLIQQIRAMLDMEQKTLDTSALSASFSSIREEYLKINESYHQAALLHVYQRIQRLPAAADEIQDAVNRILTLVSGVRLLQGPCPGIVLLFPLFSAGCGAIKPDDRQQVRSLLQGMAKMFGINTVQQSLKVLEAIWSHRDVNGDSESSPVWETLVGKKHDPLLLRGK</sequence>
<dbReference type="GO" id="GO:0003700">
    <property type="term" value="F:DNA-binding transcription factor activity"/>
    <property type="evidence" value="ECO:0007669"/>
    <property type="project" value="TreeGrafter"/>
</dbReference>
<dbReference type="GO" id="GO:0005634">
    <property type="term" value="C:nucleus"/>
    <property type="evidence" value="ECO:0007669"/>
    <property type="project" value="UniProtKB-SubCell"/>
</dbReference>
<feature type="region of interest" description="Disordered" evidence="3">
    <location>
        <begin position="61"/>
        <end position="91"/>
    </location>
</feature>
<name>A0A9P9FFY4_9HYPO</name>
<evidence type="ECO:0000313" key="5">
    <source>
        <dbReference type="Proteomes" id="UP000717696"/>
    </source>
</evidence>
<protein>
    <submittedName>
        <fullName evidence="4">Fungal-specific transcription factor domain-containing protein</fullName>
    </submittedName>
</protein>
<dbReference type="InterPro" id="IPR021858">
    <property type="entry name" value="Fun_TF"/>
</dbReference>
<keyword evidence="2" id="KW-0539">Nucleus</keyword>
<dbReference type="PANTHER" id="PTHR37534">
    <property type="entry name" value="TRANSCRIPTIONAL ACTIVATOR PROTEIN UGA3"/>
    <property type="match status" value="1"/>
</dbReference>
<feature type="compositionally biased region" description="Polar residues" evidence="3">
    <location>
        <begin position="80"/>
        <end position="91"/>
    </location>
</feature>
<dbReference type="EMBL" id="JAGMUU010000001">
    <property type="protein sequence ID" value="KAH7162060.1"/>
    <property type="molecule type" value="Genomic_DNA"/>
</dbReference>
<accession>A0A9P9FFY4</accession>
<dbReference type="GO" id="GO:0000976">
    <property type="term" value="F:transcription cis-regulatory region binding"/>
    <property type="evidence" value="ECO:0007669"/>
    <property type="project" value="TreeGrafter"/>
</dbReference>
<comment type="subcellular location">
    <subcellularLocation>
        <location evidence="1">Nucleus</location>
    </subcellularLocation>
</comment>
<evidence type="ECO:0000256" key="1">
    <source>
        <dbReference type="ARBA" id="ARBA00004123"/>
    </source>
</evidence>
<dbReference type="Pfam" id="PF11951">
    <property type="entry name" value="Fungal_trans_2"/>
    <property type="match status" value="1"/>
</dbReference>
<proteinExistence type="predicted"/>
<dbReference type="AlphaFoldDB" id="A0A9P9FFY4"/>
<dbReference type="GO" id="GO:0045944">
    <property type="term" value="P:positive regulation of transcription by RNA polymerase II"/>
    <property type="evidence" value="ECO:0007669"/>
    <property type="project" value="TreeGrafter"/>
</dbReference>
<comment type="caution">
    <text evidence="4">The sequence shown here is derived from an EMBL/GenBank/DDBJ whole genome shotgun (WGS) entry which is preliminary data.</text>
</comment>
<keyword evidence="5" id="KW-1185">Reference proteome</keyword>
<organism evidence="4 5">
    <name type="scientific">Dactylonectria estremocensis</name>
    <dbReference type="NCBI Taxonomy" id="1079267"/>
    <lineage>
        <taxon>Eukaryota</taxon>
        <taxon>Fungi</taxon>
        <taxon>Dikarya</taxon>
        <taxon>Ascomycota</taxon>
        <taxon>Pezizomycotina</taxon>
        <taxon>Sordariomycetes</taxon>
        <taxon>Hypocreomycetidae</taxon>
        <taxon>Hypocreales</taxon>
        <taxon>Nectriaceae</taxon>
        <taxon>Dactylonectria</taxon>
    </lineage>
</organism>
<reference evidence="4" key="1">
    <citation type="journal article" date="2021" name="Nat. Commun.">
        <title>Genetic determinants of endophytism in the Arabidopsis root mycobiome.</title>
        <authorList>
            <person name="Mesny F."/>
            <person name="Miyauchi S."/>
            <person name="Thiergart T."/>
            <person name="Pickel B."/>
            <person name="Atanasova L."/>
            <person name="Karlsson M."/>
            <person name="Huettel B."/>
            <person name="Barry K.W."/>
            <person name="Haridas S."/>
            <person name="Chen C."/>
            <person name="Bauer D."/>
            <person name="Andreopoulos W."/>
            <person name="Pangilinan J."/>
            <person name="LaButti K."/>
            <person name="Riley R."/>
            <person name="Lipzen A."/>
            <person name="Clum A."/>
            <person name="Drula E."/>
            <person name="Henrissat B."/>
            <person name="Kohler A."/>
            <person name="Grigoriev I.V."/>
            <person name="Martin F.M."/>
            <person name="Hacquard S."/>
        </authorList>
    </citation>
    <scope>NUCLEOTIDE SEQUENCE</scope>
    <source>
        <strain evidence="4">MPI-CAGE-AT-0021</strain>
    </source>
</reference>
<dbReference type="OrthoDB" id="5229455at2759"/>